<accession>A0ACB8QCD9</accession>
<keyword evidence="2" id="KW-1185">Reference proteome</keyword>
<gene>
    <name evidence="1" type="ORF">K488DRAFT_89236</name>
</gene>
<reference evidence="1" key="2">
    <citation type="journal article" date="2022" name="New Phytol.">
        <title>Evolutionary transition to the ectomycorrhizal habit in the genomes of a hyperdiverse lineage of mushroom-forming fungi.</title>
        <authorList>
            <person name="Looney B."/>
            <person name="Miyauchi S."/>
            <person name="Morin E."/>
            <person name="Drula E."/>
            <person name="Courty P.E."/>
            <person name="Kohler A."/>
            <person name="Kuo A."/>
            <person name="LaButti K."/>
            <person name="Pangilinan J."/>
            <person name="Lipzen A."/>
            <person name="Riley R."/>
            <person name="Andreopoulos W."/>
            <person name="He G."/>
            <person name="Johnson J."/>
            <person name="Nolan M."/>
            <person name="Tritt A."/>
            <person name="Barry K.W."/>
            <person name="Grigoriev I.V."/>
            <person name="Nagy L.G."/>
            <person name="Hibbett D."/>
            <person name="Henrissat B."/>
            <person name="Matheny P.B."/>
            <person name="Labbe J."/>
            <person name="Martin F.M."/>
        </authorList>
    </citation>
    <scope>NUCLEOTIDE SEQUENCE</scope>
    <source>
        <strain evidence="1">EC-137</strain>
    </source>
</reference>
<dbReference type="Proteomes" id="UP000814128">
    <property type="component" value="Unassembled WGS sequence"/>
</dbReference>
<protein>
    <submittedName>
        <fullName evidence="1">Uncharacterized protein</fullName>
    </submittedName>
</protein>
<name>A0ACB8QCD9_9AGAM</name>
<evidence type="ECO:0000313" key="2">
    <source>
        <dbReference type="Proteomes" id="UP000814128"/>
    </source>
</evidence>
<reference evidence="1" key="1">
    <citation type="submission" date="2021-02" db="EMBL/GenBank/DDBJ databases">
        <authorList>
            <consortium name="DOE Joint Genome Institute"/>
            <person name="Ahrendt S."/>
            <person name="Looney B.P."/>
            <person name="Miyauchi S."/>
            <person name="Morin E."/>
            <person name="Drula E."/>
            <person name="Courty P.E."/>
            <person name="Chicoki N."/>
            <person name="Fauchery L."/>
            <person name="Kohler A."/>
            <person name="Kuo A."/>
            <person name="Labutti K."/>
            <person name="Pangilinan J."/>
            <person name="Lipzen A."/>
            <person name="Riley R."/>
            <person name="Andreopoulos W."/>
            <person name="He G."/>
            <person name="Johnson J."/>
            <person name="Barry K.W."/>
            <person name="Grigoriev I.V."/>
            <person name="Nagy L."/>
            <person name="Hibbett D."/>
            <person name="Henrissat B."/>
            <person name="Matheny P.B."/>
            <person name="Labbe J."/>
            <person name="Martin F."/>
        </authorList>
    </citation>
    <scope>NUCLEOTIDE SEQUENCE</scope>
    <source>
        <strain evidence="1">EC-137</strain>
    </source>
</reference>
<sequence length="333" mass="36756">MATGVQAPDLHLTLGPLLLGLVADAVYVLNIFNAYLYWQSDAAKDARRTNWLVTILCILDTFQLFLVIHAAWHFFVNNFGNYVALEVTSWSLDLEVAPTLVIAIAQVCIGLYMCAMAFILRRFDDLPKYLVLFLLQLALSIAEDVLISGSLIYYLHYSRSGISKTDSMIDKLITWIANTACLAAVCELGQLIVLAALPHTLLFMPFHLVVAKLYTNSMLAMLNGREVLRQASQPSAWDASAPPGPTRPQNSIIRFGRAGPQDSTASYAHPVELRLSTHHRRPFPQHNSPDGQDIGVWQAFPSGKDSIQDAADDKHSKDPVKQKSVVDLAPASV</sequence>
<proteinExistence type="predicted"/>
<dbReference type="EMBL" id="MU273711">
    <property type="protein sequence ID" value="KAI0028941.1"/>
    <property type="molecule type" value="Genomic_DNA"/>
</dbReference>
<evidence type="ECO:0000313" key="1">
    <source>
        <dbReference type="EMBL" id="KAI0028941.1"/>
    </source>
</evidence>
<organism evidence="1 2">
    <name type="scientific">Vararia minispora EC-137</name>
    <dbReference type="NCBI Taxonomy" id="1314806"/>
    <lineage>
        <taxon>Eukaryota</taxon>
        <taxon>Fungi</taxon>
        <taxon>Dikarya</taxon>
        <taxon>Basidiomycota</taxon>
        <taxon>Agaricomycotina</taxon>
        <taxon>Agaricomycetes</taxon>
        <taxon>Russulales</taxon>
        <taxon>Lachnocladiaceae</taxon>
        <taxon>Vararia</taxon>
    </lineage>
</organism>
<comment type="caution">
    <text evidence="1">The sequence shown here is derived from an EMBL/GenBank/DDBJ whole genome shotgun (WGS) entry which is preliminary data.</text>
</comment>